<sequence>MQQIIQGSQESNGTVSQPDTSRPTRTTSNVEPTASPSTSNLATPSTPSPSTSSAGKISPGGKAGIAIGVIGLCVIMGATYFFVARNKVAALAPESPLFPPPTPVTAEEDSDIERQAR</sequence>
<keyword evidence="4" id="KW-1185">Reference proteome</keyword>
<feature type="region of interest" description="Disordered" evidence="1">
    <location>
        <begin position="1"/>
        <end position="60"/>
    </location>
</feature>
<keyword evidence="2" id="KW-0812">Transmembrane</keyword>
<feature type="region of interest" description="Disordered" evidence="1">
    <location>
        <begin position="93"/>
        <end position="117"/>
    </location>
</feature>
<proteinExistence type="predicted"/>
<protein>
    <submittedName>
        <fullName evidence="3">Uncharacterized protein</fullName>
    </submittedName>
</protein>
<feature type="compositionally biased region" description="Low complexity" evidence="1">
    <location>
        <begin position="32"/>
        <end position="54"/>
    </location>
</feature>
<keyword evidence="2" id="KW-0472">Membrane</keyword>
<reference evidence="3" key="1">
    <citation type="journal article" date="2020" name="Stud. Mycol.">
        <title>101 Dothideomycetes genomes: a test case for predicting lifestyles and emergence of pathogens.</title>
        <authorList>
            <person name="Haridas S."/>
            <person name="Albert R."/>
            <person name="Binder M."/>
            <person name="Bloem J."/>
            <person name="Labutti K."/>
            <person name="Salamov A."/>
            <person name="Andreopoulos B."/>
            <person name="Baker S."/>
            <person name="Barry K."/>
            <person name="Bills G."/>
            <person name="Bluhm B."/>
            <person name="Cannon C."/>
            <person name="Castanera R."/>
            <person name="Culley D."/>
            <person name="Daum C."/>
            <person name="Ezra D."/>
            <person name="Gonzalez J."/>
            <person name="Henrissat B."/>
            <person name="Kuo A."/>
            <person name="Liang C."/>
            <person name="Lipzen A."/>
            <person name="Lutzoni F."/>
            <person name="Magnuson J."/>
            <person name="Mondo S."/>
            <person name="Nolan M."/>
            <person name="Ohm R."/>
            <person name="Pangilinan J."/>
            <person name="Park H.-J."/>
            <person name="Ramirez L."/>
            <person name="Alfaro M."/>
            <person name="Sun H."/>
            <person name="Tritt A."/>
            <person name="Yoshinaga Y."/>
            <person name="Zwiers L.-H."/>
            <person name="Turgeon B."/>
            <person name="Goodwin S."/>
            <person name="Spatafora J."/>
            <person name="Crous P."/>
            <person name="Grigoriev I."/>
        </authorList>
    </citation>
    <scope>NUCLEOTIDE SEQUENCE</scope>
    <source>
        <strain evidence="3">CBS 115976</strain>
    </source>
</reference>
<feature type="transmembrane region" description="Helical" evidence="2">
    <location>
        <begin position="63"/>
        <end position="83"/>
    </location>
</feature>
<name>A0A6A6UDS1_9PEZI</name>
<dbReference type="AlphaFoldDB" id="A0A6A6UDS1"/>
<organism evidence="3 4">
    <name type="scientific">Microthyrium microscopicum</name>
    <dbReference type="NCBI Taxonomy" id="703497"/>
    <lineage>
        <taxon>Eukaryota</taxon>
        <taxon>Fungi</taxon>
        <taxon>Dikarya</taxon>
        <taxon>Ascomycota</taxon>
        <taxon>Pezizomycotina</taxon>
        <taxon>Dothideomycetes</taxon>
        <taxon>Dothideomycetes incertae sedis</taxon>
        <taxon>Microthyriales</taxon>
        <taxon>Microthyriaceae</taxon>
        <taxon>Microthyrium</taxon>
    </lineage>
</organism>
<dbReference type="EMBL" id="MU004234">
    <property type="protein sequence ID" value="KAF2669980.1"/>
    <property type="molecule type" value="Genomic_DNA"/>
</dbReference>
<keyword evidence="2" id="KW-1133">Transmembrane helix</keyword>
<evidence type="ECO:0000256" key="2">
    <source>
        <dbReference type="SAM" id="Phobius"/>
    </source>
</evidence>
<feature type="compositionally biased region" description="Polar residues" evidence="1">
    <location>
        <begin position="1"/>
        <end position="31"/>
    </location>
</feature>
<evidence type="ECO:0000313" key="4">
    <source>
        <dbReference type="Proteomes" id="UP000799302"/>
    </source>
</evidence>
<evidence type="ECO:0000256" key="1">
    <source>
        <dbReference type="SAM" id="MobiDB-lite"/>
    </source>
</evidence>
<dbReference type="Proteomes" id="UP000799302">
    <property type="component" value="Unassembled WGS sequence"/>
</dbReference>
<gene>
    <name evidence="3" type="ORF">BT63DRAFT_412758</name>
</gene>
<evidence type="ECO:0000313" key="3">
    <source>
        <dbReference type="EMBL" id="KAF2669980.1"/>
    </source>
</evidence>
<accession>A0A6A6UDS1</accession>